<sequence length="178" mass="19693">MKPIFIAFLVMVGLFAGGANAQDETGVTPEILKAALRLEGRWEANALGQLGGKTQSFKYNMHFHKTASGSGLLMYETANIPDIGKLDGTNLIGYDPYDGKLHWFSVDNLGTTHDHTGELLSKDHIRLIHESSREGKSYREQIDIEFLSADRVKMKLVGTLDGNVEETLEGTFVRKGRP</sequence>
<name>A0A7C2SP99_9BACT</name>
<gene>
    <name evidence="2" type="ORF">ENQ31_00920</name>
</gene>
<organism evidence="2">
    <name type="scientific">Thermoanaerobaculum aquaticum</name>
    <dbReference type="NCBI Taxonomy" id="1312852"/>
    <lineage>
        <taxon>Bacteria</taxon>
        <taxon>Pseudomonadati</taxon>
        <taxon>Acidobacteriota</taxon>
        <taxon>Thermoanaerobaculia</taxon>
        <taxon>Thermoanaerobaculales</taxon>
        <taxon>Thermoanaerobaculaceae</taxon>
        <taxon>Thermoanaerobaculum</taxon>
    </lineage>
</organism>
<feature type="signal peptide" evidence="1">
    <location>
        <begin position="1"/>
        <end position="21"/>
    </location>
</feature>
<comment type="caution">
    <text evidence="2">The sequence shown here is derived from an EMBL/GenBank/DDBJ whole genome shotgun (WGS) entry which is preliminary data.</text>
</comment>
<evidence type="ECO:0000256" key="1">
    <source>
        <dbReference type="SAM" id="SignalP"/>
    </source>
</evidence>
<accession>A0A7C2SP99</accession>
<proteinExistence type="predicted"/>
<feature type="chain" id="PRO_5027988656" description="DUF1579 domain-containing protein" evidence="1">
    <location>
        <begin position="22"/>
        <end position="178"/>
    </location>
</feature>
<reference evidence="2" key="1">
    <citation type="journal article" date="2020" name="mSystems">
        <title>Genome- and Community-Level Interaction Insights into Carbon Utilization and Element Cycling Functions of Hydrothermarchaeota in Hydrothermal Sediment.</title>
        <authorList>
            <person name="Zhou Z."/>
            <person name="Liu Y."/>
            <person name="Xu W."/>
            <person name="Pan J."/>
            <person name="Luo Z.H."/>
            <person name="Li M."/>
        </authorList>
    </citation>
    <scope>NUCLEOTIDE SEQUENCE [LARGE SCALE GENOMIC DNA]</scope>
    <source>
        <strain evidence="2">SpSt-299</strain>
    </source>
</reference>
<dbReference type="AlphaFoldDB" id="A0A7C2SP99"/>
<protein>
    <recommendedName>
        <fullName evidence="3">DUF1579 domain-containing protein</fullName>
    </recommendedName>
</protein>
<keyword evidence="1" id="KW-0732">Signal</keyword>
<evidence type="ECO:0000313" key="2">
    <source>
        <dbReference type="EMBL" id="HET46717.1"/>
    </source>
</evidence>
<dbReference type="EMBL" id="DSMR01000063">
    <property type="protein sequence ID" value="HET46717.1"/>
    <property type="molecule type" value="Genomic_DNA"/>
</dbReference>
<evidence type="ECO:0008006" key="3">
    <source>
        <dbReference type="Google" id="ProtNLM"/>
    </source>
</evidence>